<proteinExistence type="predicted"/>
<reference evidence="1" key="1">
    <citation type="journal article" date="2015" name="Nature">
        <title>Complex archaea that bridge the gap between prokaryotes and eukaryotes.</title>
        <authorList>
            <person name="Spang A."/>
            <person name="Saw J.H."/>
            <person name="Jorgensen S.L."/>
            <person name="Zaremba-Niedzwiedzka K."/>
            <person name="Martijn J."/>
            <person name="Lind A.E."/>
            <person name="van Eijk R."/>
            <person name="Schleper C."/>
            <person name="Guy L."/>
            <person name="Ettema T.J."/>
        </authorList>
    </citation>
    <scope>NUCLEOTIDE SEQUENCE</scope>
</reference>
<gene>
    <name evidence="1" type="ORF">LCGC14_0527590</name>
</gene>
<organism evidence="1">
    <name type="scientific">marine sediment metagenome</name>
    <dbReference type="NCBI Taxonomy" id="412755"/>
    <lineage>
        <taxon>unclassified sequences</taxon>
        <taxon>metagenomes</taxon>
        <taxon>ecological metagenomes</taxon>
    </lineage>
</organism>
<accession>A0A0F9V4V1</accession>
<dbReference type="EMBL" id="LAZR01000679">
    <property type="protein sequence ID" value="KKN60888.1"/>
    <property type="molecule type" value="Genomic_DNA"/>
</dbReference>
<name>A0A0F9V4V1_9ZZZZ</name>
<comment type="caution">
    <text evidence="1">The sequence shown here is derived from an EMBL/GenBank/DDBJ whole genome shotgun (WGS) entry which is preliminary data.</text>
</comment>
<dbReference type="AlphaFoldDB" id="A0A0F9V4V1"/>
<sequence length="31" mass="3539">MTVKLSTMFMLASVGVASKENKVMRRDYEES</sequence>
<evidence type="ECO:0000313" key="1">
    <source>
        <dbReference type="EMBL" id="KKN60888.1"/>
    </source>
</evidence>
<protein>
    <submittedName>
        <fullName evidence="1">Uncharacterized protein</fullName>
    </submittedName>
</protein>